<protein>
    <recommendedName>
        <fullName evidence="2">ABC transmembrane type-2 domain-containing protein</fullName>
    </recommendedName>
</protein>
<evidence type="ECO:0000313" key="3">
    <source>
        <dbReference type="EMBL" id="GAI39461.1"/>
    </source>
</evidence>
<dbReference type="EMBL" id="BARV01030274">
    <property type="protein sequence ID" value="GAI39461.1"/>
    <property type="molecule type" value="Genomic_DNA"/>
</dbReference>
<proteinExistence type="predicted"/>
<keyword evidence="1" id="KW-1133">Transmembrane helix</keyword>
<name>X1PAK4_9ZZZZ</name>
<keyword evidence="1" id="KW-0812">Transmembrane</keyword>
<dbReference type="PANTHER" id="PTHR43229:SF2">
    <property type="entry name" value="NODULATION PROTEIN J"/>
    <property type="match status" value="1"/>
</dbReference>
<dbReference type="PANTHER" id="PTHR43229">
    <property type="entry name" value="NODULATION PROTEIN J"/>
    <property type="match status" value="1"/>
</dbReference>
<feature type="non-terminal residue" evidence="3">
    <location>
        <position position="1"/>
    </location>
</feature>
<reference evidence="3" key="1">
    <citation type="journal article" date="2014" name="Front. Microbiol.">
        <title>High frequency of phylogenetically diverse reductive dehalogenase-homologous genes in deep subseafloor sedimentary metagenomes.</title>
        <authorList>
            <person name="Kawai M."/>
            <person name="Futagami T."/>
            <person name="Toyoda A."/>
            <person name="Takaki Y."/>
            <person name="Nishi S."/>
            <person name="Hori S."/>
            <person name="Arai W."/>
            <person name="Tsubouchi T."/>
            <person name="Morono Y."/>
            <person name="Uchiyama I."/>
            <person name="Ito T."/>
            <person name="Fujiyama A."/>
            <person name="Inagaki F."/>
            <person name="Takami H."/>
        </authorList>
    </citation>
    <scope>NUCLEOTIDE SEQUENCE</scope>
    <source>
        <strain evidence="3">Expedition CK06-06</strain>
    </source>
</reference>
<gene>
    <name evidence="3" type="ORF">S06H3_48107</name>
</gene>
<feature type="transmembrane region" description="Helical" evidence="1">
    <location>
        <begin position="60"/>
        <end position="78"/>
    </location>
</feature>
<sequence length="82" mass="8921">FLSGAFFPMQGLPAWMNILVKLNPATYGITSIRQVVLGALPDSSFTINLLGHTMSLWDNIGVLAAFGVIMTLLAMWSFSSQE</sequence>
<evidence type="ECO:0000256" key="1">
    <source>
        <dbReference type="SAM" id="Phobius"/>
    </source>
</evidence>
<accession>X1PAK4</accession>
<dbReference type="InterPro" id="IPR047817">
    <property type="entry name" value="ABC2_TM_bact-type"/>
</dbReference>
<feature type="domain" description="ABC transmembrane type-2" evidence="2">
    <location>
        <begin position="1"/>
        <end position="81"/>
    </location>
</feature>
<keyword evidence="1" id="KW-0472">Membrane</keyword>
<dbReference type="AlphaFoldDB" id="X1PAK4"/>
<organism evidence="3">
    <name type="scientific">marine sediment metagenome</name>
    <dbReference type="NCBI Taxonomy" id="412755"/>
    <lineage>
        <taxon>unclassified sequences</taxon>
        <taxon>metagenomes</taxon>
        <taxon>ecological metagenomes</taxon>
    </lineage>
</organism>
<dbReference type="InterPro" id="IPR051784">
    <property type="entry name" value="Nod_factor_ABC_transporter"/>
</dbReference>
<dbReference type="PROSITE" id="PS51012">
    <property type="entry name" value="ABC_TM2"/>
    <property type="match status" value="1"/>
</dbReference>
<comment type="caution">
    <text evidence="3">The sequence shown here is derived from an EMBL/GenBank/DDBJ whole genome shotgun (WGS) entry which is preliminary data.</text>
</comment>
<evidence type="ECO:0000259" key="2">
    <source>
        <dbReference type="PROSITE" id="PS51012"/>
    </source>
</evidence>